<evidence type="ECO:0000313" key="3">
    <source>
        <dbReference type="Proteomes" id="UP000276776"/>
    </source>
</evidence>
<keyword evidence="1" id="KW-1133">Transmembrane helix</keyword>
<keyword evidence="1" id="KW-0472">Membrane</keyword>
<reference evidence="4" key="1">
    <citation type="submission" date="2017-02" db="UniProtKB">
        <authorList>
            <consortium name="WormBaseParasite"/>
        </authorList>
    </citation>
    <scope>IDENTIFICATION</scope>
</reference>
<sequence length="223" mass="25781">MTALEWEFPSFWEWNNGSRHRGFIHYSLPFQGSVPKSYRSKMTGISNVETIILHNDIHSDPPKLGLEVRHGPVVENEPKEKTAPAFTTFYETTDFWSASKEVYFVLAQDANECGARISAPPTKHTFLLRDQIFNFRPGMVYRVRKGINIWSIPLGFIAGTCAGVFGASYLLCRNFNTFYKRWNAQMKKTYGKFATPDVSAVYFTTYFSIWSNYNFLNIPKYLF</sequence>
<dbReference type="AlphaFoldDB" id="A0A0N5DBQ2"/>
<feature type="transmembrane region" description="Helical" evidence="1">
    <location>
        <begin position="149"/>
        <end position="172"/>
    </location>
</feature>
<dbReference type="OrthoDB" id="5830988at2759"/>
<dbReference type="WBParaSite" id="TCLT_0001061901-mRNA-1">
    <property type="protein sequence ID" value="TCLT_0001061901-mRNA-1"/>
    <property type="gene ID" value="TCLT_0001061901"/>
</dbReference>
<evidence type="ECO:0000256" key="1">
    <source>
        <dbReference type="SAM" id="Phobius"/>
    </source>
</evidence>
<dbReference type="OMA" id="AQDANEC"/>
<evidence type="ECO:0000313" key="2">
    <source>
        <dbReference type="EMBL" id="VDN08310.1"/>
    </source>
</evidence>
<protein>
    <submittedName>
        <fullName evidence="4">Transmembrane protein</fullName>
    </submittedName>
</protein>
<keyword evidence="1" id="KW-0812">Transmembrane</keyword>
<dbReference type="EMBL" id="UYYF01005205">
    <property type="protein sequence ID" value="VDN08310.1"/>
    <property type="molecule type" value="Genomic_DNA"/>
</dbReference>
<evidence type="ECO:0000313" key="4">
    <source>
        <dbReference type="WBParaSite" id="TCLT_0001061901-mRNA-1"/>
    </source>
</evidence>
<accession>A0A0N5DBQ2</accession>
<gene>
    <name evidence="2" type="ORF">TCLT_LOCUS10603</name>
</gene>
<reference evidence="2 3" key="2">
    <citation type="submission" date="2018-11" db="EMBL/GenBank/DDBJ databases">
        <authorList>
            <consortium name="Pathogen Informatics"/>
        </authorList>
    </citation>
    <scope>NUCLEOTIDE SEQUENCE [LARGE SCALE GENOMIC DNA]</scope>
</reference>
<organism evidence="4">
    <name type="scientific">Thelazia callipaeda</name>
    <name type="common">Oriental eyeworm</name>
    <name type="synonym">Parasitic nematode</name>
    <dbReference type="NCBI Taxonomy" id="103827"/>
    <lineage>
        <taxon>Eukaryota</taxon>
        <taxon>Metazoa</taxon>
        <taxon>Ecdysozoa</taxon>
        <taxon>Nematoda</taxon>
        <taxon>Chromadorea</taxon>
        <taxon>Rhabditida</taxon>
        <taxon>Spirurina</taxon>
        <taxon>Spiruromorpha</taxon>
        <taxon>Thelazioidea</taxon>
        <taxon>Thelaziidae</taxon>
        <taxon>Thelazia</taxon>
    </lineage>
</organism>
<name>A0A0N5DBQ2_THECL</name>
<proteinExistence type="predicted"/>
<dbReference type="Proteomes" id="UP000276776">
    <property type="component" value="Unassembled WGS sequence"/>
</dbReference>
<keyword evidence="3" id="KW-1185">Reference proteome</keyword>